<protein>
    <submittedName>
        <fullName evidence="3">Uncharacterized protein</fullName>
    </submittedName>
</protein>
<feature type="region of interest" description="Disordered" evidence="1">
    <location>
        <begin position="69"/>
        <end position="95"/>
    </location>
</feature>
<reference evidence="3 4" key="1">
    <citation type="submission" date="2019-01" db="EMBL/GenBank/DDBJ databases">
        <authorList>
            <person name="Chen W.-M."/>
        </authorList>
    </citation>
    <scope>NUCLEOTIDE SEQUENCE [LARGE SCALE GENOMIC DNA]</scope>
    <source>
        <strain evidence="3 4">CCP-6</strain>
    </source>
</reference>
<dbReference type="AlphaFoldDB" id="A0A437M3X1"/>
<proteinExistence type="predicted"/>
<dbReference type="EMBL" id="SACL01000007">
    <property type="protein sequence ID" value="RVT92296.1"/>
    <property type="molecule type" value="Genomic_DNA"/>
</dbReference>
<gene>
    <name evidence="3" type="ORF">EOD42_18975</name>
</gene>
<organism evidence="3 4">
    <name type="scientific">Rhodovarius crocodyli</name>
    <dbReference type="NCBI Taxonomy" id="1979269"/>
    <lineage>
        <taxon>Bacteria</taxon>
        <taxon>Pseudomonadati</taxon>
        <taxon>Pseudomonadota</taxon>
        <taxon>Alphaproteobacteria</taxon>
        <taxon>Acetobacterales</taxon>
        <taxon>Roseomonadaceae</taxon>
        <taxon>Rhodovarius</taxon>
    </lineage>
</organism>
<evidence type="ECO:0000256" key="2">
    <source>
        <dbReference type="SAM" id="SignalP"/>
    </source>
</evidence>
<comment type="caution">
    <text evidence="3">The sequence shown here is derived from an EMBL/GenBank/DDBJ whole genome shotgun (WGS) entry which is preliminary data.</text>
</comment>
<evidence type="ECO:0000256" key="1">
    <source>
        <dbReference type="SAM" id="MobiDB-lite"/>
    </source>
</evidence>
<name>A0A437M3X1_9PROT</name>
<feature type="signal peptide" evidence="2">
    <location>
        <begin position="1"/>
        <end position="29"/>
    </location>
</feature>
<accession>A0A437M3X1</accession>
<feature type="region of interest" description="Disordered" evidence="1">
    <location>
        <begin position="108"/>
        <end position="217"/>
    </location>
</feature>
<dbReference type="RefSeq" id="WP_127789150.1">
    <property type="nucleotide sequence ID" value="NZ_SACL01000007.1"/>
</dbReference>
<evidence type="ECO:0000313" key="4">
    <source>
        <dbReference type="Proteomes" id="UP000282957"/>
    </source>
</evidence>
<dbReference type="OrthoDB" id="7273220at2"/>
<keyword evidence="2" id="KW-0732">Signal</keyword>
<dbReference type="PROSITE" id="PS51257">
    <property type="entry name" value="PROKAR_LIPOPROTEIN"/>
    <property type="match status" value="1"/>
</dbReference>
<feature type="compositionally biased region" description="Low complexity" evidence="1">
    <location>
        <begin position="181"/>
        <end position="193"/>
    </location>
</feature>
<dbReference type="Proteomes" id="UP000282957">
    <property type="component" value="Unassembled WGS sequence"/>
</dbReference>
<keyword evidence="4" id="KW-1185">Reference proteome</keyword>
<sequence>MRPMMTRTSHLAAPLGLALALALSACAPADRVISGTFDSVATFGGRVGAPWGGSRPANIAPESLTAARVRQGGGAGGSEQLTEEPGNVWPAAEGPRATLANPDEALRGVPAYRPESGVGPVQVPTGRRGSGAALETLPGQPAPAPQAALGTTPEPRRPRASSVIDTPSGPVVTAPSSGRVTTGTGPAGGPSSTVFSDGNVRVIQRPGQPAEQVLTRP</sequence>
<evidence type="ECO:0000313" key="3">
    <source>
        <dbReference type="EMBL" id="RVT92296.1"/>
    </source>
</evidence>
<feature type="chain" id="PRO_5019555471" evidence="2">
    <location>
        <begin position="30"/>
        <end position="217"/>
    </location>
</feature>